<feature type="domain" description="DUF7352" evidence="1">
    <location>
        <begin position="2"/>
        <end position="86"/>
    </location>
</feature>
<reference evidence="2" key="1">
    <citation type="journal article" date="2015" name="Nature">
        <title>Complex archaea that bridge the gap between prokaryotes and eukaryotes.</title>
        <authorList>
            <person name="Spang A."/>
            <person name="Saw J.H."/>
            <person name="Jorgensen S.L."/>
            <person name="Zaremba-Niedzwiedzka K."/>
            <person name="Martijn J."/>
            <person name="Lind A.E."/>
            <person name="van Eijk R."/>
            <person name="Schleper C."/>
            <person name="Guy L."/>
            <person name="Ettema T.J."/>
        </authorList>
    </citation>
    <scope>NUCLEOTIDE SEQUENCE</scope>
</reference>
<organism evidence="2">
    <name type="scientific">marine sediment metagenome</name>
    <dbReference type="NCBI Taxonomy" id="412755"/>
    <lineage>
        <taxon>unclassified sequences</taxon>
        <taxon>metagenomes</taxon>
        <taxon>ecological metagenomes</taxon>
    </lineage>
</organism>
<dbReference type="Pfam" id="PF24043">
    <property type="entry name" value="DUF7352"/>
    <property type="match status" value="1"/>
</dbReference>
<evidence type="ECO:0000259" key="1">
    <source>
        <dbReference type="Pfam" id="PF24043"/>
    </source>
</evidence>
<comment type="caution">
    <text evidence="2">The sequence shown here is derived from an EMBL/GenBank/DDBJ whole genome shotgun (WGS) entry which is preliminary data.</text>
</comment>
<dbReference type="EMBL" id="LAZR01002090">
    <property type="protein sequence ID" value="KKN34697.1"/>
    <property type="molecule type" value="Genomic_DNA"/>
</dbReference>
<evidence type="ECO:0000313" key="2">
    <source>
        <dbReference type="EMBL" id="KKN34697.1"/>
    </source>
</evidence>
<name>A0A0F9QCA7_9ZZZZ</name>
<gene>
    <name evidence="2" type="ORF">LCGC14_0791240</name>
</gene>
<proteinExistence type="predicted"/>
<sequence>MKILKYPFEVDGEVNIQMPAGARVLTVQVQYGSPCLWAAVVPEAPIETRSFRIFATGQKIDIDLTQAQYIGTFPLREGSFIGHLFEI</sequence>
<dbReference type="AlphaFoldDB" id="A0A0F9QCA7"/>
<accession>A0A0F9QCA7</accession>
<protein>
    <recommendedName>
        <fullName evidence="1">DUF7352 domain-containing protein</fullName>
    </recommendedName>
</protein>
<dbReference type="InterPro" id="IPR055776">
    <property type="entry name" value="DUF7352"/>
</dbReference>